<evidence type="ECO:0000256" key="3">
    <source>
        <dbReference type="ARBA" id="ARBA00023026"/>
    </source>
</evidence>
<keyword evidence="2" id="KW-0964">Secreted</keyword>
<dbReference type="PANTHER" id="PTHR32305:SF15">
    <property type="entry name" value="PROTEIN RHSA-RELATED"/>
    <property type="match status" value="1"/>
</dbReference>
<evidence type="ECO:0000256" key="1">
    <source>
        <dbReference type="ARBA" id="ARBA00004613"/>
    </source>
</evidence>
<dbReference type="EMBL" id="JACDZE010000004">
    <property type="protein sequence ID" value="MBA5630351.1"/>
    <property type="molecule type" value="Genomic_DNA"/>
</dbReference>
<reference evidence="5 6" key="1">
    <citation type="submission" date="2020-07" db="EMBL/GenBank/DDBJ databases">
        <title>Moheibacter lacus sp. nov., a member of the family Flavobacteriaceae isolated from freshwater lake sediment.</title>
        <authorList>
            <person name="Liu Y."/>
        </authorList>
    </citation>
    <scope>NUCLEOTIDE SEQUENCE [LARGE SCALE GENOMIC DNA]</scope>
    <source>
        <strain evidence="5 6">BDHS18</strain>
    </source>
</reference>
<proteinExistence type="predicted"/>
<dbReference type="Proteomes" id="UP000552241">
    <property type="component" value="Unassembled WGS sequence"/>
</dbReference>
<dbReference type="InterPro" id="IPR022385">
    <property type="entry name" value="Rhs_assc_core"/>
</dbReference>
<evidence type="ECO:0000259" key="4">
    <source>
        <dbReference type="Pfam" id="PF12256"/>
    </source>
</evidence>
<dbReference type="GO" id="GO:0005737">
    <property type="term" value="C:cytoplasm"/>
    <property type="evidence" value="ECO:0007669"/>
    <property type="project" value="InterPro"/>
</dbReference>
<keyword evidence="3" id="KW-0843">Virulence</keyword>
<dbReference type="NCBIfam" id="TIGR03696">
    <property type="entry name" value="Rhs_assc_core"/>
    <property type="match status" value="1"/>
</dbReference>
<dbReference type="InterPro" id="IPR028974">
    <property type="entry name" value="TSP_type-3_rpt"/>
</dbReference>
<dbReference type="NCBIfam" id="TIGR01643">
    <property type="entry name" value="YD_repeat_2x"/>
    <property type="match status" value="2"/>
</dbReference>
<dbReference type="GO" id="GO:0005576">
    <property type="term" value="C:extracellular region"/>
    <property type="evidence" value="ECO:0007669"/>
    <property type="project" value="UniProtKB-SubCell"/>
</dbReference>
<dbReference type="Pfam" id="PF12256">
    <property type="entry name" value="TcdB_toxin_midN"/>
    <property type="match status" value="1"/>
</dbReference>
<dbReference type="InterPro" id="IPR006530">
    <property type="entry name" value="YD"/>
</dbReference>
<dbReference type="InterPro" id="IPR003284">
    <property type="entry name" value="Sal_SpvB"/>
</dbReference>
<comment type="subcellular location">
    <subcellularLocation>
        <location evidence="1">Secreted</location>
    </subcellularLocation>
</comment>
<name>A0A838ZTQ1_9FLAO</name>
<protein>
    <recommendedName>
        <fullName evidence="4">Insecticide toxin TcdB middle/N-terminal domain-containing protein</fullName>
    </recommendedName>
</protein>
<dbReference type="RefSeq" id="WP_182043950.1">
    <property type="nucleotide sequence ID" value="NZ_JACDZE010000004.1"/>
</dbReference>
<gene>
    <name evidence="5" type="ORF">HU137_11260</name>
</gene>
<dbReference type="Gene3D" id="2.180.10.10">
    <property type="entry name" value="RHS repeat-associated core"/>
    <property type="match status" value="1"/>
</dbReference>
<dbReference type="Gene3D" id="4.10.1080.10">
    <property type="entry name" value="TSP type-3 repeat"/>
    <property type="match status" value="1"/>
</dbReference>
<comment type="caution">
    <text evidence="5">The sequence shown here is derived from an EMBL/GenBank/DDBJ whole genome shotgun (WGS) entry which is preliminary data.</text>
</comment>
<dbReference type="SUPFAM" id="SSF103647">
    <property type="entry name" value="TSP type-3 repeat"/>
    <property type="match status" value="1"/>
</dbReference>
<dbReference type="InterPro" id="IPR028994">
    <property type="entry name" value="Integrin_alpha_N"/>
</dbReference>
<dbReference type="SUPFAM" id="SSF69318">
    <property type="entry name" value="Integrin alpha N-terminal domain"/>
    <property type="match status" value="1"/>
</dbReference>
<accession>A0A838ZTQ1</accession>
<keyword evidence="6" id="KW-1185">Reference proteome</keyword>
<dbReference type="PANTHER" id="PTHR32305">
    <property type="match status" value="1"/>
</dbReference>
<dbReference type="InterPro" id="IPR050708">
    <property type="entry name" value="T6SS_VgrG/RHS"/>
</dbReference>
<evidence type="ECO:0000313" key="5">
    <source>
        <dbReference type="EMBL" id="MBA5630351.1"/>
    </source>
</evidence>
<organism evidence="5 6">
    <name type="scientific">Moheibacter lacus</name>
    <dbReference type="NCBI Taxonomy" id="2745851"/>
    <lineage>
        <taxon>Bacteria</taxon>
        <taxon>Pseudomonadati</taxon>
        <taxon>Bacteroidota</taxon>
        <taxon>Flavobacteriia</taxon>
        <taxon>Flavobacteriales</taxon>
        <taxon>Weeksellaceae</taxon>
        <taxon>Moheibacter</taxon>
    </lineage>
</organism>
<evidence type="ECO:0000313" key="6">
    <source>
        <dbReference type="Proteomes" id="UP000552241"/>
    </source>
</evidence>
<dbReference type="InterPro" id="IPR022045">
    <property type="entry name" value="TcdB_toxin_mid/N"/>
</dbReference>
<dbReference type="GO" id="GO:0005509">
    <property type="term" value="F:calcium ion binding"/>
    <property type="evidence" value="ECO:0007669"/>
    <property type="project" value="InterPro"/>
</dbReference>
<feature type="domain" description="Insecticide toxin TcdB middle/N-terminal" evidence="4">
    <location>
        <begin position="2484"/>
        <end position="2616"/>
    </location>
</feature>
<sequence>MRDVNPTSNLLSKTGFKIAYFIVCLAAFNFTFAAPLVQAHEAKKRIAEQQISQLLYNLENPPKNSFFQSYKEISDLQESSNLKENSQEEKELPLNSASKEIYLNREKSNYFSFKEASVPTIETVPSLLPVNLNPKPFGEGIIGISDLHPIDDPSDNVFNVWLDDLSTNEKVWLTYDVYGIDSVSSVSRSINERMNTGGYLVKTSNQWTSRKESVDNNWLKEGNNFIRFSIPRNANYNYKIKNVRFIKENTKTTDLIILLNESVSLVKNEKTYIQGYISNTEKTVSSVSINGKSLNLLGNEFEGFVEISSKNIEDGFIEVKAFDNQNKFVSNKLLSIEENLIEADFQFQPETADKVSYKTLGVDYGVFEVNGAKLLIDKGTLDKEIEFSIASLRKIDIAPMSSGMVNVTSGQKGFRYLPHGMQFSKEVKIALPYDEKLIPAGNSIDDIRSYYFNDLNGQWEQLELDSIDHQNKLIISKTTHFTDMINGVIQVPESPETSAFAPTMMSDVKAADPSAGMNIMQPPSASQDGAAHLSYPLNIPAGKQGMQPNLGLQYSSEGGNGWMGLGWNISMPAITVDTRWGTPEFHSTLETELYSLGGEQLYFLTKNVQEEIEPYMPNRHRLSSNGMYDTTLKSRGSGTKQFYPRKGGSFTKIERMGSSPSTYYWKVTSSDGMVSWYGADETGTINTNNVLKDGNGNIVHWALVKTVDLYNNYVKYTNLVDTETSGNLNGGKQIYISNIEYLAPHSSNKYNVSFTRDTSPSRPDKSINGRFGFKQVDAHLLTKIDVKYGTSQIRSYEFTYKTGIFNKTLLGEIIEKNESGAEFYRHKLDYHDDITNGDGIEVYFSVEEVLLECDEDEDPCGPKDKDQDGIFDLCDNCPSVYNPNQADADNDGIGDACDPCPFDPTNDCQNETCVTVTFPKPKEIMHRYGHGLSIAYLGTPTQPWWNCTTLAHSFNGKALGSSYYSVPDNNIFYSGHVVNGLFQNMCPINPIPGQTYITKNEDFENTFENWIIDNINDVYVTNVNSTNSSEYNAPVGPTNTHIIAMSMSFYSDYYTSTSYASLRRKYLGTSEYLTITPTANFYSEITIYPEVDILVNGLPMQGNPYSFNNFGGFRNAFQSQYPGSVVTQNGDNVTITINSAQTYNTIKVGNVTYNFTPCVPQKTEVQNENQAEYEFSKEQIETAIKIWEVENEDKVIEQEASSIPMLFEFDLNDNEFNKNLSGNYTFDSSLEKWSKGGKEVKEIGTISELTGQFGEMIQQALIEQKEQTIKSTKERIQKYKQELISSGKLKTASHNNSPSLIKKRYGLSPADCSTSNASPTPEMGDDDIIIGGTIPGSDPCSMINWNFQIDFPDPTSDNFSNGTSFLGSTSSTGASGAVALGIGWGVNPLTKQTTFNWEFSGGKSISRSLIAQADMNGDGLDDYVFKSNNNKLYYRPHYVTRTYDANNELKINHSYGDAVMIQGINEMFRSESSFFSDNPQITFGINAVGGFVGKNTSKGKSNTNIFIVDANSDRLPDISANGKIYFNHLVNGVPTFTANSAVTENMLIAAEPAVDYEFSDEDQYTDVYPGYDIVKVWTAPQSGNIKVSNIIQAVDVLDNNTTVKVSIEAEYYDGDRGNGEIVHNRLFQETLSNSNNYSLFHEINGGPSMHGSVSKGDRLFFRIHHNKAGENPNIVWDPEIRYQEIDPITSQMVDATLLNQNGLNELHNKYSTDFILNKNNPETAAPAYENGKANIYWQSFSIPSTSDKATYRISKIDNSWNEDGDITPSAPAIIYEKECIAGQPCTISPSTGTLSNISLENVKDNKVTSFTFEVLGDSNINWKPAEWKPTLSIQYAQLLDNGQTFNHSEVLYPVVNHSIYKNYVLTAENYLTGINHHSKNGYNIYTLQSEPGWNVTNPTGSHTFNVRPYFLPTLGSEYGSGKVIFVVKKNGTAIGKKNIIINNGNSSVENPSSPIEFHTGTLSSNPQISIEFYGDGSLAANRFLEIMERPLNDFTPYILSLAVVGYESSGSDFNSDKYLKLKRDHINLYTKSSGKFGSEYRNWSQFHYNPEKDTNAGTPSDAFGKYLNLDLLELEPDPELENVIGGLDPEDFDEGDLNDGGYFDGLFNQYFPNSLLAVLFANPFRGKPTQNSNEINELWQGSTYENNITATGGRAAGMMESFTTQIGEDEVIYTQESFDAEAYSINKKSRSATRTIAGGIGVSMGGVGGSVSGNKTTSAYNYTLTDYIDLNGDGYPDILTEGKVQYTKPTGGLKVSGNPPSNWNGIGRYEIDNWGLAASGSYGKAGEGTNDECAAEEFRFHGFSGQASGGVSGNFSEGEDWAHHIRIDVNGDGLSDKINQAGNVLLNMGENVPYQSVSWASLGLPENSNSSVGGGIGINLWNGSVEGGYSISYSNTDVKTGMMDINADGLVDMIKMEGGIFKVAFNNGNGFSSYKTLTPFFNLLDDGQATTSSLNIGASVYITIPILLACCLKIGGSVDATPYSTTTNKVLKTVTDFDGDGYPDLMEKAGNVTKIRYSNIRRTNKLKAVENPLGGSFELDYTVQGNTYDMPTGKWVLAKVTVDDYNASSPINNEDYQYSQDGNRYDKYFKYENGYYDRREREFYGFRIVKTIDVKEKTTINNYSQVEPNAYRTQISQFHNKSYFLRGMLEKSYSIKGFYYNANDPEYLSIPASRIFSKTVNTYGLKGFSQTDWTMNNQNDLDPDYDVGGKEGRGTAIALLLETQNSIYELTSSPKTQSILYEYDKYARISKYSYKGDISVATDNYVTTITYHDDAALLNKNILSVPKSIIVGTEGLSTTGYIRKRTTENIDLNTGVIKTIKAFYKTPEGTETTAQTDMTYNSYGAVATITYPANLNGQRAKLTYIYTPNVNYNGNTQNFSVKVQDNLNYNSTSIYGYKYGNLLKTNDVAGNEMKYAYDSFGRVTEIRSPKELSATKPTILFSYFPTYSSYTSSGLCSIDPEEFKPLAITRHFDPQNPTNDIETYTLIDGLARPLQVKKDIDYTLNESSAAVEKMSVSGQVIYDSYGRAIKQFHPSFEDKSCAANVLLNNSVHQYFALTKYDELDRVTESTDAEGNVSKMFYTLANDGFSTRQMRVRSEVPQIGSTKIITESYTDVNGRTTSVKNILGTSTAIWTKYKYDVIGQVLQTIDAQDNIIQSKYDELGRRISVTHPDAGLNKVWYDPAGNVVKTQTPNLLALTGVNEADKFIKYNYDALNRPVTITYPPTPMGANISNVTYQYAPSNSSVPNAKGKLIKLTDATGEVLYSYGNMGEVTQTGRTIVAPNLPTRTFVHQFEYDSWNRLVNLIYPDTEAVSYKYDKGGNLKQITGSDGSNPYNYVTNIGYDEYEQKIFIKYGNNTVNTYSYQPALRRLDLMKAKTSANTLMFDNKYTYDLAGNVTKLQNFAGPVASNKMGGTYTHNYTYDNLNRLTAADGIFTGNVGTPLPAYENKTAEYSLAMVYDNLHNITKKTQSHKKDNVTFSPNSYANTYAYGSARPHAVTGINIGQVLNPESFQYDANGNMTRHFRPSEVQDYYWDESNRLRSLVRNSSELNHYIYDASGERTLKALSTVSQLYVNGSPVDGGVTLGGYTTYASPYVVVNSGGQFTKHYYAGSQRIVSKVAGTADIFEDASPKTMAKFSALKQTQVDDILKIAELAGLGEVEIKQYKSKKEEGEEPQVQEVAALAPIYFFHPDHLGSSTFLSDANGNPYQFFLNLPFGETMAEQRSSGTFNNVFKFNGKELDANTGLYYYGARYYDPRLSIFISPDPLMEDYPNFTPYHYVHQNPINLIDPTGMSAENTNGDWPPKWWNQIKSWFNGSEDYKGSGWGHGLRTQIYESLGFDDKADNLIEAGVMSMLQSGEANLEGSALEKVSSDPAIISYEADLIEAAKSDPKFGKEAFSFLREKSVQFGGQRAEGDMWEQAKDPFNPKYKDTWKVAANELTWLVRSTNVKSVIGVSADGKMTISHRFSDIFDLRPSGVRSGAYNTATKVLGFLYHDLAGGNDKMRINANWNKTYQLIKK</sequence>
<evidence type="ECO:0000256" key="2">
    <source>
        <dbReference type="ARBA" id="ARBA00022525"/>
    </source>
</evidence>
<dbReference type="Pfam" id="PF03534">
    <property type="entry name" value="SpvB"/>
    <property type="match status" value="1"/>
</dbReference>